<dbReference type="InterPro" id="IPR005163">
    <property type="entry name" value="Tri_helical_YiiM-like"/>
</dbReference>
<sequence>MADSVPAISVPLISLRVGLPQALGAPNATEVLNRPWTSAIYKQAVAEPVWLDALNLAGDAQADQRNHGGPDQALCAYPAVHYTYWAERLGLPLAAGSFGENLTIGGNCTEADVCIGDVFAFGEAVVQISQPRSPCWKIARRWQLPLFSQWLQETGFTGWYLRVLQPGLVSPTDVLHLLERPHPEWTVARANSAKYEQRHDRELIAQLAACPALGEHWRRKMQGRTDGSLPLNDDANRLVGPNAGQ</sequence>
<dbReference type="PANTHER" id="PTHR30212">
    <property type="entry name" value="PROTEIN YIIM"/>
    <property type="match status" value="1"/>
</dbReference>
<dbReference type="Proteomes" id="UP000664144">
    <property type="component" value="Unassembled WGS sequence"/>
</dbReference>
<dbReference type="GO" id="GO:0003824">
    <property type="term" value="F:catalytic activity"/>
    <property type="evidence" value="ECO:0007669"/>
    <property type="project" value="InterPro"/>
</dbReference>
<evidence type="ECO:0000313" key="4">
    <source>
        <dbReference type="Proteomes" id="UP000664144"/>
    </source>
</evidence>
<evidence type="ECO:0000313" key="3">
    <source>
        <dbReference type="EMBL" id="MBO0360781.1"/>
    </source>
</evidence>
<evidence type="ECO:0000256" key="1">
    <source>
        <dbReference type="SAM" id="MobiDB-lite"/>
    </source>
</evidence>
<feature type="domain" description="MOSC" evidence="2">
    <location>
        <begin position="43"/>
        <end position="178"/>
    </location>
</feature>
<feature type="region of interest" description="Disordered" evidence="1">
    <location>
        <begin position="223"/>
        <end position="245"/>
    </location>
</feature>
<dbReference type="EMBL" id="JAFLQZ010000023">
    <property type="protein sequence ID" value="MBO0360781.1"/>
    <property type="molecule type" value="Genomic_DNA"/>
</dbReference>
<dbReference type="AlphaFoldDB" id="A0A939F119"/>
<reference evidence="3" key="1">
    <citation type="submission" date="2021-03" db="EMBL/GenBank/DDBJ databases">
        <authorList>
            <person name="Kim M.K."/>
        </authorList>
    </citation>
    <scope>NUCLEOTIDE SEQUENCE</scope>
    <source>
        <strain evidence="3">BT186</strain>
    </source>
</reference>
<keyword evidence="4" id="KW-1185">Reference proteome</keyword>
<dbReference type="PROSITE" id="PS51340">
    <property type="entry name" value="MOSC"/>
    <property type="match status" value="1"/>
</dbReference>
<name>A0A939F119_9BACT</name>
<dbReference type="InterPro" id="IPR005302">
    <property type="entry name" value="MoCF_Sase_C"/>
</dbReference>
<dbReference type="InterPro" id="IPR011037">
    <property type="entry name" value="Pyrv_Knase-like_insert_dom_sf"/>
</dbReference>
<dbReference type="Gene3D" id="2.40.33.20">
    <property type="entry name" value="PK beta-barrel domain-like"/>
    <property type="match status" value="1"/>
</dbReference>
<protein>
    <submittedName>
        <fullName evidence="3">MOSC domain-containing protein</fullName>
    </submittedName>
</protein>
<dbReference type="Pfam" id="PF03473">
    <property type="entry name" value="MOSC"/>
    <property type="match status" value="1"/>
</dbReference>
<dbReference type="Pfam" id="PF03475">
    <property type="entry name" value="YiiM_3-alpha"/>
    <property type="match status" value="1"/>
</dbReference>
<dbReference type="PANTHER" id="PTHR30212:SF2">
    <property type="entry name" value="PROTEIN YIIM"/>
    <property type="match status" value="1"/>
</dbReference>
<dbReference type="GO" id="GO:0030170">
    <property type="term" value="F:pyridoxal phosphate binding"/>
    <property type="evidence" value="ECO:0007669"/>
    <property type="project" value="InterPro"/>
</dbReference>
<organism evidence="3 4">
    <name type="scientific">Hymenobacter telluris</name>
    <dbReference type="NCBI Taxonomy" id="2816474"/>
    <lineage>
        <taxon>Bacteria</taxon>
        <taxon>Pseudomonadati</taxon>
        <taxon>Bacteroidota</taxon>
        <taxon>Cytophagia</taxon>
        <taxon>Cytophagales</taxon>
        <taxon>Hymenobacteraceae</taxon>
        <taxon>Hymenobacter</taxon>
    </lineage>
</organism>
<gene>
    <name evidence="3" type="ORF">J0X19_22670</name>
</gene>
<dbReference type="RefSeq" id="WP_206986693.1">
    <property type="nucleotide sequence ID" value="NZ_JAFLQZ010000023.1"/>
</dbReference>
<dbReference type="SUPFAM" id="SSF50800">
    <property type="entry name" value="PK beta-barrel domain-like"/>
    <property type="match status" value="1"/>
</dbReference>
<dbReference type="InterPro" id="IPR052353">
    <property type="entry name" value="Benzoxazolinone_Detox_Enz"/>
</dbReference>
<comment type="caution">
    <text evidence="3">The sequence shown here is derived from an EMBL/GenBank/DDBJ whole genome shotgun (WGS) entry which is preliminary data.</text>
</comment>
<evidence type="ECO:0000259" key="2">
    <source>
        <dbReference type="PROSITE" id="PS51340"/>
    </source>
</evidence>
<dbReference type="GO" id="GO:0030151">
    <property type="term" value="F:molybdenum ion binding"/>
    <property type="evidence" value="ECO:0007669"/>
    <property type="project" value="InterPro"/>
</dbReference>
<accession>A0A939F119</accession>
<proteinExistence type="predicted"/>